<dbReference type="Proteomes" id="UP001056455">
    <property type="component" value="Chromosome"/>
</dbReference>
<dbReference type="RefSeq" id="WP_252592903.1">
    <property type="nucleotide sequence ID" value="NZ_CP099489.1"/>
</dbReference>
<sequence length="246" mass="27290">MSFGVYIFGSCVSRDTVTELGDDYHIVHYTARQSAISAGRPAQGVAEHIPTLSSPFQDRVVRADIRGDLFDVVRRKAGEADIVLLDLVDERFGVIQLGGGYVTRLVEFWSNGGQAVSRGAPHLVFGSDEHFALWSESASAVVQAFQQAGLAGRLALFHTPWTTVLNTGEPLELPSWMPDPDEMNAKLRRYVRHYASLGVHVITMPKDKARSTREHRWGPSPFHYTDDAHGWLAQQVAKLMPSLPPR</sequence>
<reference evidence="1" key="1">
    <citation type="submission" date="2022-06" db="EMBL/GenBank/DDBJ databases">
        <title>Ornithinimicrobium HY1793.</title>
        <authorList>
            <person name="Huang Y."/>
        </authorList>
    </citation>
    <scope>NUCLEOTIDE SEQUENCE</scope>
    <source>
        <strain evidence="1">HY1793</strain>
    </source>
</reference>
<evidence type="ECO:0000313" key="1">
    <source>
        <dbReference type="EMBL" id="USQ79799.1"/>
    </source>
</evidence>
<organism evidence="1 2">
    <name type="scientific">Ornithinimicrobium faecis</name>
    <dbReference type="NCBI Taxonomy" id="2934158"/>
    <lineage>
        <taxon>Bacteria</taxon>
        <taxon>Bacillati</taxon>
        <taxon>Actinomycetota</taxon>
        <taxon>Actinomycetes</taxon>
        <taxon>Micrococcales</taxon>
        <taxon>Ornithinimicrobiaceae</taxon>
        <taxon>Ornithinimicrobium</taxon>
    </lineage>
</organism>
<protein>
    <submittedName>
        <fullName evidence="1">DUF6270 domain-containing protein</fullName>
    </submittedName>
</protein>
<dbReference type="Pfam" id="PF19786">
    <property type="entry name" value="DUF6270"/>
    <property type="match status" value="1"/>
</dbReference>
<accession>A0ABY4YSS9</accession>
<evidence type="ECO:0000313" key="2">
    <source>
        <dbReference type="Proteomes" id="UP001056455"/>
    </source>
</evidence>
<proteinExistence type="predicted"/>
<dbReference type="EMBL" id="CP099489">
    <property type="protein sequence ID" value="USQ79799.1"/>
    <property type="molecule type" value="Genomic_DNA"/>
</dbReference>
<dbReference type="InterPro" id="IPR046237">
    <property type="entry name" value="DUF6270"/>
</dbReference>
<gene>
    <name evidence="1" type="ORF">NF556_19780</name>
</gene>
<keyword evidence="2" id="KW-1185">Reference proteome</keyword>
<name>A0ABY4YSS9_9MICO</name>